<dbReference type="NCBIfam" id="TIGR00254">
    <property type="entry name" value="GGDEF"/>
    <property type="match status" value="1"/>
</dbReference>
<organism evidence="4 5">
    <name type="scientific">Pseudomonas moorei</name>
    <dbReference type="NCBI Taxonomy" id="395599"/>
    <lineage>
        <taxon>Bacteria</taxon>
        <taxon>Pseudomonadati</taxon>
        <taxon>Pseudomonadota</taxon>
        <taxon>Gammaproteobacteria</taxon>
        <taxon>Pseudomonadales</taxon>
        <taxon>Pseudomonadaceae</taxon>
        <taxon>Pseudomonas</taxon>
    </lineage>
</organism>
<dbReference type="OrthoDB" id="9812358at2"/>
<dbReference type="Pfam" id="PF00990">
    <property type="entry name" value="GGDEF"/>
    <property type="match status" value="1"/>
</dbReference>
<comment type="catalytic activity">
    <reaction evidence="2">
        <text>2 GTP = 3',3'-c-di-GMP + 2 diphosphate</text>
        <dbReference type="Rhea" id="RHEA:24898"/>
        <dbReference type="ChEBI" id="CHEBI:33019"/>
        <dbReference type="ChEBI" id="CHEBI:37565"/>
        <dbReference type="ChEBI" id="CHEBI:58805"/>
        <dbReference type="EC" id="2.7.7.65"/>
    </reaction>
</comment>
<dbReference type="RefSeq" id="WP_090320799.1">
    <property type="nucleotide sequence ID" value="NZ_FNKJ01000003.1"/>
</dbReference>
<feature type="domain" description="GGDEF" evidence="3">
    <location>
        <begin position="74"/>
        <end position="193"/>
    </location>
</feature>
<dbReference type="EMBL" id="FNKJ01000003">
    <property type="protein sequence ID" value="SDQ83157.1"/>
    <property type="molecule type" value="Genomic_DNA"/>
</dbReference>
<dbReference type="PROSITE" id="PS50887">
    <property type="entry name" value="GGDEF"/>
    <property type="match status" value="1"/>
</dbReference>
<reference evidence="5" key="1">
    <citation type="submission" date="2016-10" db="EMBL/GenBank/DDBJ databases">
        <authorList>
            <person name="Varghese N."/>
            <person name="Submissions S."/>
        </authorList>
    </citation>
    <scope>NUCLEOTIDE SEQUENCE [LARGE SCALE GENOMIC DNA]</scope>
    <source>
        <strain evidence="5">BS3775</strain>
    </source>
</reference>
<dbReference type="InterPro" id="IPR029787">
    <property type="entry name" value="Nucleotide_cyclase"/>
</dbReference>
<evidence type="ECO:0000259" key="3">
    <source>
        <dbReference type="PROSITE" id="PS50887"/>
    </source>
</evidence>
<dbReference type="AlphaFoldDB" id="A0A1H1E384"/>
<dbReference type="InterPro" id="IPR000160">
    <property type="entry name" value="GGDEF_dom"/>
</dbReference>
<dbReference type="InterPro" id="IPR050469">
    <property type="entry name" value="Diguanylate_Cyclase"/>
</dbReference>
<dbReference type="CDD" id="cd01949">
    <property type="entry name" value="GGDEF"/>
    <property type="match status" value="1"/>
</dbReference>
<gene>
    <name evidence="4" type="ORF">SAMN04490195_2010</name>
</gene>
<dbReference type="SUPFAM" id="SSF55073">
    <property type="entry name" value="Nucleotide cyclase"/>
    <property type="match status" value="1"/>
</dbReference>
<evidence type="ECO:0000313" key="4">
    <source>
        <dbReference type="EMBL" id="SDQ83157.1"/>
    </source>
</evidence>
<evidence type="ECO:0000256" key="2">
    <source>
        <dbReference type="ARBA" id="ARBA00034247"/>
    </source>
</evidence>
<dbReference type="GO" id="GO:0052621">
    <property type="term" value="F:diguanylate cyclase activity"/>
    <property type="evidence" value="ECO:0007669"/>
    <property type="project" value="UniProtKB-EC"/>
</dbReference>
<dbReference type="InterPro" id="IPR043128">
    <property type="entry name" value="Rev_trsase/Diguanyl_cyclase"/>
</dbReference>
<dbReference type="Gene3D" id="3.30.70.270">
    <property type="match status" value="1"/>
</dbReference>
<dbReference type="PANTHER" id="PTHR45138">
    <property type="entry name" value="REGULATORY COMPONENTS OF SENSORY TRANSDUCTION SYSTEM"/>
    <property type="match status" value="1"/>
</dbReference>
<evidence type="ECO:0000313" key="5">
    <source>
        <dbReference type="Proteomes" id="UP000199570"/>
    </source>
</evidence>
<proteinExistence type="predicted"/>
<protein>
    <recommendedName>
        <fullName evidence="1">diguanylate cyclase</fullName>
        <ecNumber evidence="1">2.7.7.65</ecNumber>
    </recommendedName>
</protein>
<keyword evidence="5" id="KW-1185">Reference proteome</keyword>
<dbReference type="SMART" id="SM00267">
    <property type="entry name" value="GGDEF"/>
    <property type="match status" value="1"/>
</dbReference>
<accession>A0A1H1E384</accession>
<evidence type="ECO:0000256" key="1">
    <source>
        <dbReference type="ARBA" id="ARBA00012528"/>
    </source>
</evidence>
<dbReference type="Proteomes" id="UP000199570">
    <property type="component" value="Unassembled WGS sequence"/>
</dbReference>
<name>A0A1H1E384_9PSED</name>
<dbReference type="EC" id="2.7.7.65" evidence="1"/>
<dbReference type="PANTHER" id="PTHR45138:SF9">
    <property type="entry name" value="DIGUANYLATE CYCLASE DGCM-RELATED"/>
    <property type="match status" value="1"/>
</dbReference>
<sequence>MLIPGKTYPSSVCADPLRTPLQERELLRDLARQAEQEVIGVQMASMDELTLLSNRHGFIALAQLGLNVCQQLGRPATLLFFNLDEFKRINYLFGRAEGDDALKTFADVLRIGFRESDVIGRLEGATFVALLTGSSAVDIKAIKARLEEMLDERNATVHRGYDIRFSIGQIEYDTVQHGSIEELLVEAERVLGR</sequence>